<feature type="transmembrane region" description="Helical" evidence="2">
    <location>
        <begin position="12"/>
        <end position="39"/>
    </location>
</feature>
<feature type="transmembrane region" description="Helical" evidence="2">
    <location>
        <begin position="123"/>
        <end position="146"/>
    </location>
</feature>
<sequence>MLNIKQAGRGFLILNAIRVMNIIALLDVIAASWIMLVMTVKTSNFYFFDGVSHFITSSIGIFLIVSELSLFKKYFETFWPLLCPHNGFLFLGLSMLALGFNILGNLNKNATSVQNLGLPMWRVVISSGCLSAILGAINCIASLVFTTKDKTARQIRSHGATTPPNPYEKRLSLPASLNQDLPSYYSNPAERRKSRFPFRLPLRSSLISKPVISEPKPFHPDLEEGHSYDHQTPPANDRSSPIVPGVERPPTAMHPAHLRPPPAPRSSVYSVASNVTRFTRI</sequence>
<evidence type="ECO:0000313" key="4">
    <source>
        <dbReference type="EMBL" id="APA12183.1"/>
    </source>
</evidence>
<evidence type="ECO:0000256" key="1">
    <source>
        <dbReference type="SAM" id="MobiDB-lite"/>
    </source>
</evidence>
<dbReference type="RefSeq" id="XP_001588386.1">
    <property type="nucleotide sequence ID" value="XM_001588336.1"/>
</dbReference>
<dbReference type="Proteomes" id="UP000177798">
    <property type="component" value="Chromosome 9"/>
</dbReference>
<dbReference type="Pfam" id="PF24535">
    <property type="entry name" value="DUF7598"/>
    <property type="match status" value="1"/>
</dbReference>
<protein>
    <recommendedName>
        <fullName evidence="3">DUF7598 domain-containing protein</fullName>
    </recommendedName>
</protein>
<accession>A0A1D9QC51</accession>
<feature type="domain" description="DUF7598" evidence="3">
    <location>
        <begin position="10"/>
        <end position="144"/>
    </location>
</feature>
<dbReference type="KEGG" id="ssl:SS1G_10833"/>
<feature type="transmembrane region" description="Helical" evidence="2">
    <location>
        <begin position="78"/>
        <end position="103"/>
    </location>
</feature>
<proteinExistence type="predicted"/>
<keyword evidence="2" id="KW-0812">Transmembrane</keyword>
<evidence type="ECO:0000256" key="2">
    <source>
        <dbReference type="SAM" id="Phobius"/>
    </source>
</evidence>
<dbReference type="OMA" id="FWRIVIS"/>
<feature type="compositionally biased region" description="Basic and acidic residues" evidence="1">
    <location>
        <begin position="216"/>
        <end position="229"/>
    </location>
</feature>
<evidence type="ECO:0000259" key="3">
    <source>
        <dbReference type="Pfam" id="PF24535"/>
    </source>
</evidence>
<dbReference type="AlphaFoldDB" id="A0A1D9QC51"/>
<dbReference type="OrthoDB" id="5327148at2759"/>
<gene>
    <name evidence="4" type="ORF">sscle_09g069530</name>
</gene>
<reference evidence="5" key="1">
    <citation type="journal article" date="2017" name="Genome Biol. Evol.">
        <title>The complete genome sequence of the phytopathogenic fungus Sclerotinia sclerotiorum reveals insights into the genome architecture of broad host range pathogens.</title>
        <authorList>
            <person name="Derbyshire M."/>
            <person name="Denton-Giles M."/>
            <person name="Hegedus D."/>
            <person name="Seifbarghy S."/>
            <person name="Rollins J."/>
            <person name="van Kan J."/>
            <person name="Seidl M.F."/>
            <person name="Faino L."/>
            <person name="Mbengue M."/>
            <person name="Navaud O."/>
            <person name="Raffaele S."/>
            <person name="Hammond-Kosack K."/>
            <person name="Heard S."/>
            <person name="Oliver R."/>
        </authorList>
    </citation>
    <scope>NUCLEOTIDE SEQUENCE [LARGE SCALE GENOMIC DNA]</scope>
    <source>
        <strain evidence="5">ATCC 18683 / 1980 / Ss-1</strain>
    </source>
</reference>
<feature type="region of interest" description="Disordered" evidence="1">
    <location>
        <begin position="211"/>
        <end position="268"/>
    </location>
</feature>
<name>A0A1D9QC51_SCLS1</name>
<keyword evidence="2" id="KW-1133">Transmembrane helix</keyword>
<dbReference type="InterPro" id="IPR056019">
    <property type="entry name" value="DUF7598"/>
</dbReference>
<feature type="transmembrane region" description="Helical" evidence="2">
    <location>
        <begin position="45"/>
        <end position="66"/>
    </location>
</feature>
<evidence type="ECO:0000313" key="5">
    <source>
        <dbReference type="Proteomes" id="UP000177798"/>
    </source>
</evidence>
<organism evidence="4 5">
    <name type="scientific">Sclerotinia sclerotiorum (strain ATCC 18683 / 1980 / Ss-1)</name>
    <name type="common">White mold</name>
    <name type="synonym">Whetzelinia sclerotiorum</name>
    <dbReference type="NCBI Taxonomy" id="665079"/>
    <lineage>
        <taxon>Eukaryota</taxon>
        <taxon>Fungi</taxon>
        <taxon>Dikarya</taxon>
        <taxon>Ascomycota</taxon>
        <taxon>Pezizomycotina</taxon>
        <taxon>Leotiomycetes</taxon>
        <taxon>Helotiales</taxon>
        <taxon>Sclerotiniaceae</taxon>
        <taxon>Sclerotinia</taxon>
    </lineage>
</organism>
<dbReference type="EMBL" id="CP017822">
    <property type="protein sequence ID" value="APA12183.1"/>
    <property type="molecule type" value="Genomic_DNA"/>
</dbReference>
<keyword evidence="2" id="KW-0472">Membrane</keyword>
<dbReference type="VEuPathDB" id="FungiDB:sscle_09g069530"/>